<accession>E9GPA2</accession>
<dbReference type="InParanoid" id="E9GPA2"/>
<dbReference type="HOGENOM" id="CLU_2040419_0_0_1"/>
<keyword evidence="2" id="KW-1185">Reference proteome</keyword>
<evidence type="ECO:0000313" key="1">
    <source>
        <dbReference type="EMBL" id="EFX78718.1"/>
    </source>
</evidence>
<dbReference type="EMBL" id="GL732556">
    <property type="protein sequence ID" value="EFX78718.1"/>
    <property type="molecule type" value="Genomic_DNA"/>
</dbReference>
<sequence>MDELASLLGPSEVCYICYKTTKQVAIGITAAKIQAPMLMHMQYRVKLPDHDWVVATGHKLIPSGKCVIHAIVCGACSSWSSRTEFIPGDCLCRMNEHEPTSCGQTKAEIQQVDRNAQLESK</sequence>
<organism evidence="1 2">
    <name type="scientific">Daphnia pulex</name>
    <name type="common">Water flea</name>
    <dbReference type="NCBI Taxonomy" id="6669"/>
    <lineage>
        <taxon>Eukaryota</taxon>
        <taxon>Metazoa</taxon>
        <taxon>Ecdysozoa</taxon>
        <taxon>Arthropoda</taxon>
        <taxon>Crustacea</taxon>
        <taxon>Branchiopoda</taxon>
        <taxon>Diplostraca</taxon>
        <taxon>Cladocera</taxon>
        <taxon>Anomopoda</taxon>
        <taxon>Daphniidae</taxon>
        <taxon>Daphnia</taxon>
    </lineage>
</organism>
<name>E9GPA2_DAPPU</name>
<gene>
    <name evidence="1" type="ORF">DAPPUDRAFT_245911</name>
</gene>
<dbReference type="OrthoDB" id="2433005at2759"/>
<reference evidence="1 2" key="1">
    <citation type="journal article" date="2011" name="Science">
        <title>The ecoresponsive genome of Daphnia pulex.</title>
        <authorList>
            <person name="Colbourne J.K."/>
            <person name="Pfrender M.E."/>
            <person name="Gilbert D."/>
            <person name="Thomas W.K."/>
            <person name="Tucker A."/>
            <person name="Oakley T.H."/>
            <person name="Tokishita S."/>
            <person name="Aerts A."/>
            <person name="Arnold G.J."/>
            <person name="Basu M.K."/>
            <person name="Bauer D.J."/>
            <person name="Caceres C.E."/>
            <person name="Carmel L."/>
            <person name="Casola C."/>
            <person name="Choi J.H."/>
            <person name="Detter J.C."/>
            <person name="Dong Q."/>
            <person name="Dusheyko S."/>
            <person name="Eads B.D."/>
            <person name="Frohlich T."/>
            <person name="Geiler-Samerotte K.A."/>
            <person name="Gerlach D."/>
            <person name="Hatcher P."/>
            <person name="Jogdeo S."/>
            <person name="Krijgsveld J."/>
            <person name="Kriventseva E.V."/>
            <person name="Kultz D."/>
            <person name="Laforsch C."/>
            <person name="Lindquist E."/>
            <person name="Lopez J."/>
            <person name="Manak J.R."/>
            <person name="Muller J."/>
            <person name="Pangilinan J."/>
            <person name="Patwardhan R.P."/>
            <person name="Pitluck S."/>
            <person name="Pritham E.J."/>
            <person name="Rechtsteiner A."/>
            <person name="Rho M."/>
            <person name="Rogozin I.B."/>
            <person name="Sakarya O."/>
            <person name="Salamov A."/>
            <person name="Schaack S."/>
            <person name="Shapiro H."/>
            <person name="Shiga Y."/>
            <person name="Skalitzky C."/>
            <person name="Smith Z."/>
            <person name="Souvorov A."/>
            <person name="Sung W."/>
            <person name="Tang Z."/>
            <person name="Tsuchiya D."/>
            <person name="Tu H."/>
            <person name="Vos H."/>
            <person name="Wang M."/>
            <person name="Wolf Y.I."/>
            <person name="Yamagata H."/>
            <person name="Yamada T."/>
            <person name="Ye Y."/>
            <person name="Shaw J.R."/>
            <person name="Andrews J."/>
            <person name="Crease T.J."/>
            <person name="Tang H."/>
            <person name="Lucas S.M."/>
            <person name="Robertson H.M."/>
            <person name="Bork P."/>
            <person name="Koonin E.V."/>
            <person name="Zdobnov E.M."/>
            <person name="Grigoriev I.V."/>
            <person name="Lynch M."/>
            <person name="Boore J.L."/>
        </authorList>
    </citation>
    <scope>NUCLEOTIDE SEQUENCE [LARGE SCALE GENOMIC DNA]</scope>
</reference>
<protein>
    <submittedName>
        <fullName evidence="1">Uncharacterized protein</fullName>
    </submittedName>
</protein>
<dbReference type="AlphaFoldDB" id="E9GPA2"/>
<dbReference type="KEGG" id="dpx:DAPPUDRAFT_245911"/>
<evidence type="ECO:0000313" key="2">
    <source>
        <dbReference type="Proteomes" id="UP000000305"/>
    </source>
</evidence>
<dbReference type="PANTHER" id="PTHR46954:SF1">
    <property type="entry name" value="C2H2-TYPE DOMAIN-CONTAINING PROTEIN"/>
    <property type="match status" value="1"/>
</dbReference>
<dbReference type="Proteomes" id="UP000000305">
    <property type="component" value="Unassembled WGS sequence"/>
</dbReference>
<dbReference type="PANTHER" id="PTHR46954">
    <property type="entry name" value="C2H2-TYPE DOMAIN-CONTAINING PROTEIN"/>
    <property type="match status" value="1"/>
</dbReference>
<proteinExistence type="predicted"/>